<organism evidence="1 2">
    <name type="scientific">Acinetobacter stercoris</name>
    <dbReference type="NCBI Taxonomy" id="2126983"/>
    <lineage>
        <taxon>Bacteria</taxon>
        <taxon>Pseudomonadati</taxon>
        <taxon>Pseudomonadota</taxon>
        <taxon>Gammaproteobacteria</taxon>
        <taxon>Moraxellales</taxon>
        <taxon>Moraxellaceae</taxon>
        <taxon>Acinetobacter</taxon>
    </lineage>
</organism>
<keyword evidence="2" id="KW-1185">Reference proteome</keyword>
<dbReference type="Gene3D" id="3.30.429.10">
    <property type="entry name" value="Macrophage Migration Inhibitory Factor"/>
    <property type="match status" value="1"/>
</dbReference>
<evidence type="ECO:0008006" key="3">
    <source>
        <dbReference type="Google" id="ProtNLM"/>
    </source>
</evidence>
<evidence type="ECO:0000313" key="1">
    <source>
        <dbReference type="EMBL" id="SPL71184.1"/>
    </source>
</evidence>
<dbReference type="InterPro" id="IPR014347">
    <property type="entry name" value="Tautomerase/MIF_sf"/>
</dbReference>
<dbReference type="Pfam" id="PF14552">
    <property type="entry name" value="Tautomerase_2"/>
    <property type="match status" value="1"/>
</dbReference>
<dbReference type="SUPFAM" id="SSF55331">
    <property type="entry name" value="Tautomerase/MIF"/>
    <property type="match status" value="1"/>
</dbReference>
<accession>A0A2U3N0L6</accession>
<dbReference type="InParanoid" id="A0A2U3N0L6"/>
<dbReference type="Proteomes" id="UP000245974">
    <property type="component" value="Unassembled WGS sequence"/>
</dbReference>
<reference evidence="2" key="1">
    <citation type="submission" date="2018-03" db="EMBL/GenBank/DDBJ databases">
        <authorList>
            <person name="Blom J."/>
        </authorList>
    </citation>
    <scope>NUCLEOTIDE SEQUENCE [LARGE SCALE GENOMIC DNA]</scope>
    <source>
        <strain evidence="2">KPC-SM-21</strain>
    </source>
</reference>
<protein>
    <recommendedName>
        <fullName evidence="3">Tautomerase family protein</fullName>
    </recommendedName>
</protein>
<proteinExistence type="predicted"/>
<sequence length="68" mass="7962">MLYITSGKVRTLEQKSALMESVTKRLNEKFSIPEQDVMFIIVQNTFTEWCFGHAERADLKIQQLQINN</sequence>
<dbReference type="InterPro" id="IPR037479">
    <property type="entry name" value="Tauto_MSAD"/>
</dbReference>
<dbReference type="AlphaFoldDB" id="A0A2U3N0L6"/>
<gene>
    <name evidence="1" type="ORF">KPC_2362</name>
</gene>
<evidence type="ECO:0000313" key="2">
    <source>
        <dbReference type="Proteomes" id="UP000245974"/>
    </source>
</evidence>
<dbReference type="EMBL" id="OOGT01000113">
    <property type="protein sequence ID" value="SPL71184.1"/>
    <property type="molecule type" value="Genomic_DNA"/>
</dbReference>
<name>A0A2U3N0L6_9GAMM</name>